<feature type="domain" description="RRM" evidence="6">
    <location>
        <begin position="167"/>
        <end position="236"/>
    </location>
</feature>
<dbReference type="SMART" id="SM00517">
    <property type="entry name" value="PolyA"/>
    <property type="match status" value="1"/>
</dbReference>
<dbReference type="InterPro" id="IPR000504">
    <property type="entry name" value="RRM_dom"/>
</dbReference>
<evidence type="ECO:0000256" key="3">
    <source>
        <dbReference type="ARBA" id="ARBA00022884"/>
    </source>
</evidence>
<reference evidence="8 9" key="1">
    <citation type="journal article" date="2022" name="bioRxiv">
        <title>Genomics of Preaxostyla Flagellates Illuminates Evolutionary Transitions and the Path Towards Mitochondrial Loss.</title>
        <authorList>
            <person name="Novak L.V.F."/>
            <person name="Treitli S.C."/>
            <person name="Pyrih J."/>
            <person name="Halakuc P."/>
            <person name="Pipaliya S.V."/>
            <person name="Vacek V."/>
            <person name="Brzon O."/>
            <person name="Soukal P."/>
            <person name="Eme L."/>
            <person name="Dacks J.B."/>
            <person name="Karnkowska A."/>
            <person name="Elias M."/>
            <person name="Hampl V."/>
        </authorList>
    </citation>
    <scope>NUCLEOTIDE SEQUENCE [LARGE SCALE GENOMIC DNA]</scope>
    <source>
        <strain evidence="8">NAU3</strain>
        <tissue evidence="8">Gut</tissue>
    </source>
</reference>
<evidence type="ECO:0000259" key="6">
    <source>
        <dbReference type="PROSITE" id="PS50102"/>
    </source>
</evidence>
<protein>
    <recommendedName>
        <fullName evidence="10">RRM domain-containing protein</fullName>
    </recommendedName>
</protein>
<proteinExistence type="inferred from homology"/>
<dbReference type="Gene3D" id="1.10.1900.10">
    <property type="entry name" value="c-terminal domain of poly(a) binding protein"/>
    <property type="match status" value="1"/>
</dbReference>
<comment type="similarity">
    <text evidence="1">Belongs to the polyadenylate-binding protein type-1 family.</text>
</comment>
<feature type="compositionally biased region" description="Low complexity" evidence="5">
    <location>
        <begin position="398"/>
        <end position="434"/>
    </location>
</feature>
<keyword evidence="3 4" id="KW-0694">RNA-binding</keyword>
<evidence type="ECO:0000259" key="7">
    <source>
        <dbReference type="PROSITE" id="PS51309"/>
    </source>
</evidence>
<dbReference type="InterPro" id="IPR002004">
    <property type="entry name" value="PABP_HYD_C"/>
</dbReference>
<accession>A0ABQ9YDF7</accession>
<dbReference type="PROSITE" id="PS50102">
    <property type="entry name" value="RRM"/>
    <property type="match status" value="2"/>
</dbReference>
<name>A0ABQ9YDF7_9EUKA</name>
<dbReference type="PROSITE" id="PS51309">
    <property type="entry name" value="PABC"/>
    <property type="match status" value="1"/>
</dbReference>
<sequence length="879" mass="98130">MSNAFGGHLASNVPSKALCGSDLSRFGKIHLFIFNRLLQLEPYQNQRVYLKNVPVVVTEKELVSFKAEKFGQNSILQLQMLGGGSTSAKSEPRFINYIIGLKNAADAELLIQQSPINLSGVEVLVSPYNQSAFQPNPNGPAGTGIGAGGIAASDLTSSAHHIMSSPRSVVLKGSGMQYLENEERIRTLLSPFGKIVKMSVSGSTVSQRTAFVEFDKDEEARNCERGLKGKKVCATGLFKAGDDPTKTGDIICEKNNTHITLYVRGFRPEAKDKLRELFHHFGNVIECLPHLDNGRTWANVVMEDMSQAQRAISQMHMQYIDGYGKMFVELFVPKNQRMKKPAPQGAFMGMPQMQTMNQPGNPPQYMMPPMGQYPMMPYGQNVMGGFPMQYNYRNPQMAQQMPQQGYPPQQQGRGQMGQQRYQNRQPRNNAQNQPRPTPNPQPQQTQISSRNFPPFDKTELANKSEDDQKQTIGEYIYPIVLDMYKSHDYAGKITGILIEFPLDVLVQLVGTPDQLQMKIREASEVLEQSACQSSLSESDRMIVKQRDPFLDFELYQPEAYEGEVIVWNALYDLVDAIRPIDNALADSAVRFMTNFEPGIDMFAVARNILTALVPSSVGSPSPFLDSFFTLLASPHSTLVRTTVYFLHVIAQFSTTASKRLLVESDMISNVFATVQPHTLSLAGNVGIISDLVRITNFCVGLTHPSILQTLGITDTVDAFNHREMIFQKVVLPSSRFVTFLISNRFIPGARFDFNVLYLLCSFVGICPFHRPTLEFVLASPIAMGLSDFRSFVQRDGDTNIPLVNINNSLKEWKKESPEVAQSGKRMMQALFSEGFEDTLEQILMNDKDGHFVSSIHQHCHSLSKLLGSNVDFTNEGDLD</sequence>
<evidence type="ECO:0000256" key="1">
    <source>
        <dbReference type="ARBA" id="ARBA00008557"/>
    </source>
</evidence>
<dbReference type="CDD" id="cd00590">
    <property type="entry name" value="RRM_SF"/>
    <property type="match status" value="2"/>
</dbReference>
<feature type="domain" description="PABC" evidence="7">
    <location>
        <begin position="452"/>
        <end position="531"/>
    </location>
</feature>
<keyword evidence="9" id="KW-1185">Reference proteome</keyword>
<dbReference type="Pfam" id="PF00658">
    <property type="entry name" value="MLLE"/>
    <property type="match status" value="1"/>
</dbReference>
<dbReference type="Gene3D" id="3.30.70.330">
    <property type="match status" value="2"/>
</dbReference>
<evidence type="ECO:0000256" key="2">
    <source>
        <dbReference type="ARBA" id="ARBA00022737"/>
    </source>
</evidence>
<dbReference type="SMART" id="SM00360">
    <property type="entry name" value="RRM"/>
    <property type="match status" value="2"/>
</dbReference>
<dbReference type="InterPro" id="IPR036053">
    <property type="entry name" value="PABP-dom"/>
</dbReference>
<dbReference type="InterPro" id="IPR035979">
    <property type="entry name" value="RBD_domain_sf"/>
</dbReference>
<evidence type="ECO:0000313" key="8">
    <source>
        <dbReference type="EMBL" id="KAK2961686.1"/>
    </source>
</evidence>
<dbReference type="SUPFAM" id="SSF54928">
    <property type="entry name" value="RNA-binding domain, RBD"/>
    <property type="match status" value="3"/>
</dbReference>
<evidence type="ECO:0000256" key="4">
    <source>
        <dbReference type="PROSITE-ProRule" id="PRU00176"/>
    </source>
</evidence>
<organism evidence="8 9">
    <name type="scientific">Blattamonas nauphoetae</name>
    <dbReference type="NCBI Taxonomy" id="2049346"/>
    <lineage>
        <taxon>Eukaryota</taxon>
        <taxon>Metamonada</taxon>
        <taxon>Preaxostyla</taxon>
        <taxon>Oxymonadida</taxon>
        <taxon>Blattamonas</taxon>
    </lineage>
</organism>
<comment type="caution">
    <text evidence="8">The sequence shown here is derived from an EMBL/GenBank/DDBJ whole genome shotgun (WGS) entry which is preliminary data.</text>
</comment>
<dbReference type="EMBL" id="JARBJD010000015">
    <property type="protein sequence ID" value="KAK2961686.1"/>
    <property type="molecule type" value="Genomic_DNA"/>
</dbReference>
<feature type="domain" description="RRM" evidence="6">
    <location>
        <begin position="259"/>
        <end position="322"/>
    </location>
</feature>
<gene>
    <name evidence="8" type="ORF">BLNAU_3484</name>
</gene>
<dbReference type="InterPro" id="IPR012677">
    <property type="entry name" value="Nucleotide-bd_a/b_plait_sf"/>
</dbReference>
<dbReference type="SUPFAM" id="SSF63570">
    <property type="entry name" value="PABC (PABP) domain"/>
    <property type="match status" value="1"/>
</dbReference>
<evidence type="ECO:0008006" key="10">
    <source>
        <dbReference type="Google" id="ProtNLM"/>
    </source>
</evidence>
<keyword evidence="2" id="KW-0677">Repeat</keyword>
<evidence type="ECO:0000256" key="5">
    <source>
        <dbReference type="SAM" id="MobiDB-lite"/>
    </source>
</evidence>
<dbReference type="PANTHER" id="PTHR24012">
    <property type="entry name" value="RNA BINDING PROTEIN"/>
    <property type="match status" value="1"/>
</dbReference>
<dbReference type="Pfam" id="PF00076">
    <property type="entry name" value="RRM_1"/>
    <property type="match status" value="2"/>
</dbReference>
<dbReference type="Proteomes" id="UP001281761">
    <property type="component" value="Unassembled WGS sequence"/>
</dbReference>
<feature type="region of interest" description="Disordered" evidence="5">
    <location>
        <begin position="398"/>
        <end position="467"/>
    </location>
</feature>
<feature type="compositionally biased region" description="Basic and acidic residues" evidence="5">
    <location>
        <begin position="456"/>
        <end position="467"/>
    </location>
</feature>
<evidence type="ECO:0000313" key="9">
    <source>
        <dbReference type="Proteomes" id="UP001281761"/>
    </source>
</evidence>